<keyword evidence="1" id="KW-1133">Transmembrane helix</keyword>
<evidence type="ECO:0000256" key="1">
    <source>
        <dbReference type="SAM" id="Phobius"/>
    </source>
</evidence>
<proteinExistence type="predicted"/>
<evidence type="ECO:0000313" key="2">
    <source>
        <dbReference type="EMBL" id="QEG14214.1"/>
    </source>
</evidence>
<name>A0ABX5YF72_9PLAN</name>
<keyword evidence="1" id="KW-0472">Membrane</keyword>
<dbReference type="Proteomes" id="UP000322887">
    <property type="component" value="Chromosome"/>
</dbReference>
<dbReference type="SUPFAM" id="SSF48371">
    <property type="entry name" value="ARM repeat"/>
    <property type="match status" value="1"/>
</dbReference>
<keyword evidence="1" id="KW-0812">Transmembrane</keyword>
<dbReference type="Gene3D" id="1.25.10.10">
    <property type="entry name" value="Leucine-rich Repeat Variant"/>
    <property type="match status" value="1"/>
</dbReference>
<keyword evidence="3" id="KW-1185">Reference proteome</keyword>
<organism evidence="2 3">
    <name type="scientific">Gimesia maris</name>
    <dbReference type="NCBI Taxonomy" id="122"/>
    <lineage>
        <taxon>Bacteria</taxon>
        <taxon>Pseudomonadati</taxon>
        <taxon>Planctomycetota</taxon>
        <taxon>Planctomycetia</taxon>
        <taxon>Planctomycetales</taxon>
        <taxon>Planctomycetaceae</taxon>
        <taxon>Gimesia</taxon>
    </lineage>
</organism>
<gene>
    <name evidence="2" type="ORF">GmarT_00470</name>
</gene>
<evidence type="ECO:0000313" key="3">
    <source>
        <dbReference type="Proteomes" id="UP000322887"/>
    </source>
</evidence>
<protein>
    <recommendedName>
        <fullName evidence="4">HEAT repeat domain-containing protein</fullName>
    </recommendedName>
</protein>
<reference evidence="2 3" key="1">
    <citation type="submission" date="2019-08" db="EMBL/GenBank/DDBJ databases">
        <title>Deep-cultivation of Planctomycetes and their phenomic and genomic characterization uncovers novel biology.</title>
        <authorList>
            <person name="Wiegand S."/>
            <person name="Jogler M."/>
            <person name="Boedeker C."/>
            <person name="Pinto D."/>
            <person name="Vollmers J."/>
            <person name="Rivas-Marin E."/>
            <person name="Kohn T."/>
            <person name="Peeters S.H."/>
            <person name="Heuer A."/>
            <person name="Rast P."/>
            <person name="Oberbeckmann S."/>
            <person name="Bunk B."/>
            <person name="Jeske O."/>
            <person name="Meyerdierks A."/>
            <person name="Storesund J.E."/>
            <person name="Kallscheuer N."/>
            <person name="Luecker S."/>
            <person name="Lage O.M."/>
            <person name="Pohl T."/>
            <person name="Merkel B.J."/>
            <person name="Hornburger P."/>
            <person name="Mueller R.-W."/>
            <person name="Bruemmer F."/>
            <person name="Labrenz M."/>
            <person name="Spormann A.M."/>
            <person name="Op den Camp H."/>
            <person name="Overmann J."/>
            <person name="Amann R."/>
            <person name="Jetten M.S.M."/>
            <person name="Mascher T."/>
            <person name="Medema M.H."/>
            <person name="Devos D.P."/>
            <person name="Kaster A.-K."/>
            <person name="Ovreas L."/>
            <person name="Rohde M."/>
            <person name="Galperin M.Y."/>
            <person name="Jogler C."/>
        </authorList>
    </citation>
    <scope>NUCLEOTIDE SEQUENCE [LARGE SCALE GENOMIC DNA]</scope>
    <source>
        <strain evidence="2 3">DSM 8797</strain>
    </source>
</reference>
<dbReference type="GeneID" id="98644752"/>
<evidence type="ECO:0008006" key="4">
    <source>
        <dbReference type="Google" id="ProtNLM"/>
    </source>
</evidence>
<accession>A0ABX5YF72</accession>
<dbReference type="RefSeq" id="WP_002644879.1">
    <property type="nucleotide sequence ID" value="NZ_CP042910.1"/>
</dbReference>
<dbReference type="InterPro" id="IPR016024">
    <property type="entry name" value="ARM-type_fold"/>
</dbReference>
<sequence>MTLPRFQLRYNRSGLGCLLMFFGAPLLLIVFWLYVPKGWLLRWELELQLRRFARTTIQMSDPSVIPVLQEYLQHEDPQIRTITVFVAGDFFDYHQNESQPLVATLCQMAEQDQNNSVRAYALVTLRKVHFSSPEIDQTILKLLDDPQQTIWPAAEELLLTRITRELEMSAELCRTRDRLMPYLEDGDPKHSSTKRLKAFLERCEKSEQK</sequence>
<dbReference type="EMBL" id="CP042910">
    <property type="protein sequence ID" value="QEG14214.1"/>
    <property type="molecule type" value="Genomic_DNA"/>
</dbReference>
<feature type="transmembrane region" description="Helical" evidence="1">
    <location>
        <begin position="12"/>
        <end position="35"/>
    </location>
</feature>
<dbReference type="InterPro" id="IPR011989">
    <property type="entry name" value="ARM-like"/>
</dbReference>